<evidence type="ECO:0000256" key="1">
    <source>
        <dbReference type="ARBA" id="ARBA00022801"/>
    </source>
</evidence>
<sequence length="156" mass="16806">MPGMVVLGRRWRIASDDLVFPGAFELFIRAVWWIVTLVLYTNHKGRFDCQGGANLHNYLVVLLVLLAVIISTLCAVVYFSAQGERADRCCGFLTSGAGQSGLHSPVSAPAVEAITWSTTWSEESTWDATSAPSSRAQACSTETSSTSAFITRSASP</sequence>
<reference evidence="6" key="1">
    <citation type="submission" date="2025-08" db="UniProtKB">
        <authorList>
            <consortium name="Ensembl"/>
        </authorList>
    </citation>
    <scope>IDENTIFICATION</scope>
</reference>
<dbReference type="GO" id="GO:0022008">
    <property type="term" value="P:neurogenesis"/>
    <property type="evidence" value="ECO:0007669"/>
    <property type="project" value="TreeGrafter"/>
</dbReference>
<keyword evidence="3" id="KW-0443">Lipid metabolism</keyword>
<dbReference type="GO" id="GO:0005737">
    <property type="term" value="C:cytoplasm"/>
    <property type="evidence" value="ECO:0007669"/>
    <property type="project" value="TreeGrafter"/>
</dbReference>
<dbReference type="GO" id="GO:0005886">
    <property type="term" value="C:plasma membrane"/>
    <property type="evidence" value="ECO:0007669"/>
    <property type="project" value="TreeGrafter"/>
</dbReference>
<evidence type="ECO:0000313" key="6">
    <source>
        <dbReference type="Ensembl" id="ENSCCRP00020099268.1"/>
    </source>
</evidence>
<dbReference type="PANTHER" id="PTHR45792:SF2">
    <property type="entry name" value="DIACYLGLYCEROL LIPASE-BETA"/>
    <property type="match status" value="1"/>
</dbReference>
<keyword evidence="5" id="KW-0472">Membrane</keyword>
<feature type="region of interest" description="Disordered" evidence="4">
    <location>
        <begin position="128"/>
        <end position="156"/>
    </location>
</feature>
<feature type="transmembrane region" description="Helical" evidence="5">
    <location>
        <begin position="60"/>
        <end position="81"/>
    </location>
</feature>
<dbReference type="GO" id="GO:0046340">
    <property type="term" value="P:diacylglycerol catabolic process"/>
    <property type="evidence" value="ECO:0007669"/>
    <property type="project" value="TreeGrafter"/>
</dbReference>
<accession>A0A8C2JT50</accession>
<evidence type="ECO:0000256" key="4">
    <source>
        <dbReference type="SAM" id="MobiDB-lite"/>
    </source>
</evidence>
<dbReference type="Proteomes" id="UP000694701">
    <property type="component" value="Unplaced"/>
</dbReference>
<dbReference type="GO" id="GO:0019369">
    <property type="term" value="P:arachidonate metabolic process"/>
    <property type="evidence" value="ECO:0007669"/>
    <property type="project" value="TreeGrafter"/>
</dbReference>
<feature type="transmembrane region" description="Helical" evidence="5">
    <location>
        <begin position="20"/>
        <end position="40"/>
    </location>
</feature>
<keyword evidence="1" id="KW-0378">Hydrolase</keyword>
<protein>
    <submittedName>
        <fullName evidence="6">Diacylglycerol lipase, beta</fullName>
    </submittedName>
</protein>
<dbReference type="GO" id="GO:0004806">
    <property type="term" value="F:triacylglycerol lipase activity"/>
    <property type="evidence" value="ECO:0007669"/>
    <property type="project" value="TreeGrafter"/>
</dbReference>
<dbReference type="PANTHER" id="PTHR45792">
    <property type="entry name" value="DIACYLGLYCEROL LIPASE HOMOLOG-RELATED"/>
    <property type="match status" value="1"/>
</dbReference>
<name>A0A8C2JT50_CYPCA</name>
<dbReference type="Ensembl" id="ENSCCRT00020108538.1">
    <property type="protein sequence ID" value="ENSCCRP00020099268.1"/>
    <property type="gene ID" value="ENSCCRG00020045613.1"/>
</dbReference>
<evidence type="ECO:0000313" key="7">
    <source>
        <dbReference type="Proteomes" id="UP000694701"/>
    </source>
</evidence>
<proteinExistence type="predicted"/>
<evidence type="ECO:0000256" key="2">
    <source>
        <dbReference type="ARBA" id="ARBA00022963"/>
    </source>
</evidence>
<keyword evidence="5" id="KW-0812">Transmembrane</keyword>
<evidence type="ECO:0000256" key="3">
    <source>
        <dbReference type="ARBA" id="ARBA00023098"/>
    </source>
</evidence>
<organism evidence="6 7">
    <name type="scientific">Cyprinus carpio</name>
    <name type="common">Common carp</name>
    <dbReference type="NCBI Taxonomy" id="7962"/>
    <lineage>
        <taxon>Eukaryota</taxon>
        <taxon>Metazoa</taxon>
        <taxon>Chordata</taxon>
        <taxon>Craniata</taxon>
        <taxon>Vertebrata</taxon>
        <taxon>Euteleostomi</taxon>
        <taxon>Actinopterygii</taxon>
        <taxon>Neopterygii</taxon>
        <taxon>Teleostei</taxon>
        <taxon>Ostariophysi</taxon>
        <taxon>Cypriniformes</taxon>
        <taxon>Cyprinidae</taxon>
        <taxon>Cyprininae</taxon>
        <taxon>Cyprinus</taxon>
    </lineage>
</organism>
<dbReference type="AlphaFoldDB" id="A0A8C2JT50"/>
<keyword evidence="5" id="KW-1133">Transmembrane helix</keyword>
<evidence type="ECO:0000256" key="5">
    <source>
        <dbReference type="SAM" id="Phobius"/>
    </source>
</evidence>
<dbReference type="InterPro" id="IPR052214">
    <property type="entry name" value="DAG_Lipase-Related"/>
</dbReference>
<keyword evidence="2" id="KW-0442">Lipid degradation</keyword>